<evidence type="ECO:0000313" key="3">
    <source>
        <dbReference type="Proteomes" id="UP000610960"/>
    </source>
</evidence>
<reference evidence="2" key="2">
    <citation type="submission" date="2020-09" db="EMBL/GenBank/DDBJ databases">
        <authorList>
            <person name="Sun Q."/>
            <person name="Ohkuma M."/>
        </authorList>
    </citation>
    <scope>NUCLEOTIDE SEQUENCE</scope>
    <source>
        <strain evidence="2">JCM 10088</strain>
    </source>
</reference>
<feature type="transmembrane region" description="Helical" evidence="1">
    <location>
        <begin position="110"/>
        <end position="134"/>
    </location>
</feature>
<dbReference type="EMBL" id="BMNL01000002">
    <property type="protein sequence ID" value="GGP20088.1"/>
    <property type="molecule type" value="Genomic_DNA"/>
</dbReference>
<dbReference type="OrthoDB" id="28578at2157"/>
<accession>A0A830GVN4</accession>
<comment type="caution">
    <text evidence="2">The sequence shown here is derived from an EMBL/GenBank/DDBJ whole genome shotgun (WGS) entry which is preliminary data.</text>
</comment>
<evidence type="ECO:0000256" key="1">
    <source>
        <dbReference type="SAM" id="Phobius"/>
    </source>
</evidence>
<proteinExistence type="predicted"/>
<dbReference type="Proteomes" id="UP000610960">
    <property type="component" value="Unassembled WGS sequence"/>
</dbReference>
<sequence>MSINTRMLFLYYLATFVLLLASDLVGYALTVEGVLDLASEVNGLESLHLGAGLTTALFIFEHNSIINLAISIPFLGPIAYVFSLGETGLVLGYAAASLNPYSGMGIYGPFLAYTVSALFPHGLLELLAYSISLYASMDVSLSITRHERVNPIRWLILLSISMVVLLAAAALEALELGLVRSMGL</sequence>
<evidence type="ECO:0008006" key="4">
    <source>
        <dbReference type="Google" id="ProtNLM"/>
    </source>
</evidence>
<keyword evidence="3" id="KW-1185">Reference proteome</keyword>
<organism evidence="2 3">
    <name type="scientific">Thermocladium modestius</name>
    <dbReference type="NCBI Taxonomy" id="62609"/>
    <lineage>
        <taxon>Archaea</taxon>
        <taxon>Thermoproteota</taxon>
        <taxon>Thermoprotei</taxon>
        <taxon>Thermoproteales</taxon>
        <taxon>Thermoproteaceae</taxon>
        <taxon>Thermocladium</taxon>
    </lineage>
</organism>
<keyword evidence="1" id="KW-0472">Membrane</keyword>
<reference evidence="2" key="1">
    <citation type="journal article" date="2014" name="Int. J. Syst. Evol. Microbiol.">
        <title>Complete genome sequence of Corynebacterium casei LMG S-19264T (=DSM 44701T), isolated from a smear-ripened cheese.</title>
        <authorList>
            <consortium name="US DOE Joint Genome Institute (JGI-PGF)"/>
            <person name="Walter F."/>
            <person name="Albersmeier A."/>
            <person name="Kalinowski J."/>
            <person name="Ruckert C."/>
        </authorList>
    </citation>
    <scope>NUCLEOTIDE SEQUENCE</scope>
    <source>
        <strain evidence="2">JCM 10088</strain>
    </source>
</reference>
<dbReference type="AlphaFoldDB" id="A0A830GVN4"/>
<feature type="transmembrane region" description="Helical" evidence="1">
    <location>
        <begin position="46"/>
        <end position="66"/>
    </location>
</feature>
<gene>
    <name evidence="2" type="ORF">GCM10007981_06750</name>
</gene>
<dbReference type="RefSeq" id="WP_188596049.1">
    <property type="nucleotide sequence ID" value="NZ_BMNL01000002.1"/>
</dbReference>
<feature type="transmembrane region" description="Helical" evidence="1">
    <location>
        <begin position="154"/>
        <end position="174"/>
    </location>
</feature>
<feature type="transmembrane region" description="Helical" evidence="1">
    <location>
        <begin position="78"/>
        <end position="98"/>
    </location>
</feature>
<keyword evidence="1" id="KW-0812">Transmembrane</keyword>
<keyword evidence="1" id="KW-1133">Transmembrane helix</keyword>
<name>A0A830GVN4_9CREN</name>
<evidence type="ECO:0000313" key="2">
    <source>
        <dbReference type="EMBL" id="GGP20088.1"/>
    </source>
</evidence>
<protein>
    <recommendedName>
        <fullName evidence="4">Stage II sporulation protein M</fullName>
    </recommendedName>
</protein>